<accession>A0A370LAB3</accession>
<dbReference type="RefSeq" id="WP_114828266.1">
    <property type="nucleotide sequence ID" value="NZ_QQTO01000037.1"/>
</dbReference>
<comment type="caution">
    <text evidence="3">The sequence shown here is derived from an EMBL/GenBank/DDBJ whole genome shotgun (WGS) entry which is preliminary data.</text>
</comment>
<proteinExistence type="inferred from homology"/>
<dbReference type="SMART" id="SM00994">
    <property type="entry name" value="zf-C4_ClpX"/>
    <property type="match status" value="1"/>
</dbReference>
<dbReference type="PROSITE" id="PS51902">
    <property type="entry name" value="CLPX_ZB"/>
    <property type="match status" value="1"/>
</dbReference>
<sequence length="199" mass="21475">MNLTTRFAGAWSLLTGRANEAVVCSFCGQDRRMAEALIAGPGATAICNRCIFICNAVLLENSGLDGFARRADPPHRQTRMIQLAHDDVILAPIERAALEPFLLALVATLPGCKLMGWQYSHGEGRFDLLTIEIEAPSDIDAKQLHSAANERWRAIRDKVAASRAGATVDPAAMLSLAETATLKTSQTYVNAVEAALRRG</sequence>
<feature type="binding site" evidence="1">
    <location>
        <position position="50"/>
    </location>
    <ligand>
        <name>Zn(2+)</name>
        <dbReference type="ChEBI" id="CHEBI:29105"/>
    </ligand>
</feature>
<feature type="binding site" evidence="1">
    <location>
        <position position="27"/>
    </location>
    <ligand>
        <name>Zn(2+)</name>
        <dbReference type="ChEBI" id="CHEBI:29105"/>
    </ligand>
</feature>
<comment type="similarity">
    <text evidence="1">Belongs to the ClpX chaperone family.</text>
</comment>
<dbReference type="InterPro" id="IPR059188">
    <property type="entry name" value="Znf_CLPX-like"/>
</dbReference>
<feature type="binding site" evidence="1">
    <location>
        <position position="47"/>
    </location>
    <ligand>
        <name>Zn(2+)</name>
        <dbReference type="ChEBI" id="CHEBI:29105"/>
    </ligand>
</feature>
<dbReference type="GO" id="GO:0046983">
    <property type="term" value="F:protein dimerization activity"/>
    <property type="evidence" value="ECO:0007669"/>
    <property type="project" value="UniProtKB-UniRule"/>
</dbReference>
<gene>
    <name evidence="3" type="ORF">DWE98_05985</name>
</gene>
<dbReference type="GO" id="GO:0006457">
    <property type="term" value="P:protein folding"/>
    <property type="evidence" value="ECO:0007669"/>
    <property type="project" value="UniProtKB-UniRule"/>
</dbReference>
<organism evidence="3 4">
    <name type="scientific">Bosea caraganae</name>
    <dbReference type="NCBI Taxonomy" id="2763117"/>
    <lineage>
        <taxon>Bacteria</taxon>
        <taxon>Pseudomonadati</taxon>
        <taxon>Pseudomonadota</taxon>
        <taxon>Alphaproteobacteria</taxon>
        <taxon>Hyphomicrobiales</taxon>
        <taxon>Boseaceae</taxon>
        <taxon>Bosea</taxon>
    </lineage>
</organism>
<evidence type="ECO:0000256" key="1">
    <source>
        <dbReference type="PROSITE-ProRule" id="PRU01250"/>
    </source>
</evidence>
<evidence type="ECO:0000313" key="4">
    <source>
        <dbReference type="Proteomes" id="UP000255207"/>
    </source>
</evidence>
<protein>
    <recommendedName>
        <fullName evidence="2">ClpX-type ZB domain-containing protein</fullName>
    </recommendedName>
</protein>
<dbReference type="SUPFAM" id="SSF57716">
    <property type="entry name" value="Glucocorticoid receptor-like (DNA-binding domain)"/>
    <property type="match status" value="1"/>
</dbReference>
<dbReference type="GO" id="GO:0051082">
    <property type="term" value="F:unfolded protein binding"/>
    <property type="evidence" value="ECO:0007669"/>
    <property type="project" value="UniProtKB-UniRule"/>
</dbReference>
<keyword evidence="1" id="KW-0479">Metal-binding</keyword>
<dbReference type="OrthoDB" id="8355147at2"/>
<dbReference type="Proteomes" id="UP000255207">
    <property type="component" value="Unassembled WGS sequence"/>
</dbReference>
<dbReference type="Gene3D" id="6.20.220.10">
    <property type="entry name" value="ClpX chaperone, C4-type zinc finger domain"/>
    <property type="match status" value="1"/>
</dbReference>
<name>A0A370LAB3_9HYPH</name>
<keyword evidence="4" id="KW-1185">Reference proteome</keyword>
<keyword evidence="1" id="KW-0862">Zinc</keyword>
<evidence type="ECO:0000313" key="3">
    <source>
        <dbReference type="EMBL" id="RDJ28141.1"/>
    </source>
</evidence>
<keyword evidence="1" id="KW-0143">Chaperone</keyword>
<dbReference type="GO" id="GO:0008270">
    <property type="term" value="F:zinc ion binding"/>
    <property type="evidence" value="ECO:0007669"/>
    <property type="project" value="UniProtKB-UniRule"/>
</dbReference>
<dbReference type="AlphaFoldDB" id="A0A370LAB3"/>
<dbReference type="Pfam" id="PF06689">
    <property type="entry name" value="zf-C4_ClpX"/>
    <property type="match status" value="1"/>
</dbReference>
<evidence type="ECO:0000259" key="2">
    <source>
        <dbReference type="PROSITE" id="PS51902"/>
    </source>
</evidence>
<reference evidence="4" key="1">
    <citation type="submission" date="2018-07" db="EMBL/GenBank/DDBJ databases">
        <authorList>
            <person name="Safronova V.I."/>
            <person name="Chirak E.R."/>
            <person name="Sazanova A.L."/>
        </authorList>
    </citation>
    <scope>NUCLEOTIDE SEQUENCE [LARGE SCALE GENOMIC DNA]</scope>
    <source>
        <strain evidence="4">RCAM04685</strain>
    </source>
</reference>
<dbReference type="InterPro" id="IPR038366">
    <property type="entry name" value="Znf_CppX_C4_sf"/>
</dbReference>
<feature type="domain" description="ClpX-type ZB" evidence="2">
    <location>
        <begin position="12"/>
        <end position="66"/>
    </location>
</feature>
<dbReference type="EMBL" id="QQTP01000002">
    <property type="protein sequence ID" value="RDJ28141.1"/>
    <property type="molecule type" value="Genomic_DNA"/>
</dbReference>
<feature type="binding site" evidence="1">
    <location>
        <position position="24"/>
    </location>
    <ligand>
        <name>Zn(2+)</name>
        <dbReference type="ChEBI" id="CHEBI:29105"/>
    </ligand>
</feature>
<dbReference type="InterPro" id="IPR010603">
    <property type="entry name" value="Znf_CppX_C4"/>
</dbReference>